<reference evidence="13 14" key="1">
    <citation type="journal article" date="2014" name="Genome Announc.">
        <title>Draft Genome Sequence of the Haloacid-Degrading Burkholderia caribensis Strain MBA4.</title>
        <authorList>
            <person name="Pan Y."/>
            <person name="Kong K.F."/>
            <person name="Tsang J.S."/>
        </authorList>
    </citation>
    <scope>NUCLEOTIDE SEQUENCE [LARGE SCALE GENOMIC DNA]</scope>
    <source>
        <strain evidence="13 14">MBA4</strain>
        <plasmid evidence="14">Plasmid</plasmid>
    </source>
</reference>
<dbReference type="PROSITE" id="PS51402">
    <property type="entry name" value="CATALASE_3"/>
    <property type="match status" value="1"/>
</dbReference>
<dbReference type="GO" id="GO:0046872">
    <property type="term" value="F:metal ion binding"/>
    <property type="evidence" value="ECO:0007669"/>
    <property type="project" value="UniProtKB-KW"/>
</dbReference>
<comment type="cofactor">
    <cofactor evidence="8">
        <name>heme</name>
        <dbReference type="ChEBI" id="CHEBI:30413"/>
    </cofactor>
</comment>
<dbReference type="AlphaFoldDB" id="A0A0P0RND1"/>
<dbReference type="GeneID" id="69973880"/>
<evidence type="ECO:0000313" key="14">
    <source>
        <dbReference type="Proteomes" id="UP000019146"/>
    </source>
</evidence>
<evidence type="ECO:0000256" key="5">
    <source>
        <dbReference type="ARBA" id="ARBA00022723"/>
    </source>
</evidence>
<dbReference type="SMART" id="SM01060">
    <property type="entry name" value="Catalase"/>
    <property type="match status" value="1"/>
</dbReference>
<evidence type="ECO:0000256" key="9">
    <source>
        <dbReference type="PIRSR" id="PIRSR000296-1"/>
    </source>
</evidence>
<keyword evidence="13" id="KW-0614">Plasmid</keyword>
<feature type="compositionally biased region" description="Basic and acidic residues" evidence="11">
    <location>
        <begin position="335"/>
        <end position="350"/>
    </location>
</feature>
<dbReference type="GO" id="GO:0042542">
    <property type="term" value="P:response to hydrogen peroxide"/>
    <property type="evidence" value="ECO:0007669"/>
    <property type="project" value="TreeGrafter"/>
</dbReference>
<feature type="active site" evidence="9">
    <location>
        <position position="63"/>
    </location>
</feature>
<dbReference type="Proteomes" id="UP000019146">
    <property type="component" value="Plasmid unnamed"/>
</dbReference>
<evidence type="ECO:0000256" key="8">
    <source>
        <dbReference type="PIRNR" id="PIRNR000296"/>
    </source>
</evidence>
<dbReference type="InterPro" id="IPR020835">
    <property type="entry name" value="Catalase_sf"/>
</dbReference>
<dbReference type="Pfam" id="PF00199">
    <property type="entry name" value="Catalase"/>
    <property type="match status" value="1"/>
</dbReference>
<name>A0A0P0RND1_9BURK</name>
<accession>A0A0P0RND1</accession>
<dbReference type="KEGG" id="bcai:K788_0001252"/>
<dbReference type="PANTHER" id="PTHR11465:SF9">
    <property type="entry name" value="CATALASE"/>
    <property type="match status" value="1"/>
</dbReference>
<feature type="binding site" description="axial binding residue" evidence="10">
    <location>
        <position position="332"/>
    </location>
    <ligand>
        <name>heme</name>
        <dbReference type="ChEBI" id="CHEBI:30413"/>
    </ligand>
    <ligandPart>
        <name>Fe</name>
        <dbReference type="ChEBI" id="CHEBI:18248"/>
    </ligandPart>
</feature>
<geneLocation type="plasmid" evidence="14"/>
<evidence type="ECO:0000313" key="13">
    <source>
        <dbReference type="EMBL" id="ALL70407.1"/>
    </source>
</evidence>
<dbReference type="InterPro" id="IPR018028">
    <property type="entry name" value="Catalase"/>
</dbReference>
<keyword evidence="6 8" id="KW-0560">Oxidoreductase</keyword>
<dbReference type="Gene3D" id="2.40.180.10">
    <property type="entry name" value="Catalase core domain"/>
    <property type="match status" value="1"/>
</dbReference>
<proteinExistence type="inferred from homology"/>
<dbReference type="CDD" id="cd08153">
    <property type="entry name" value="srpA_like"/>
    <property type="match status" value="1"/>
</dbReference>
<dbReference type="InterPro" id="IPR011614">
    <property type="entry name" value="Catalase_core"/>
</dbReference>
<dbReference type="GO" id="GO:0042744">
    <property type="term" value="P:hydrogen peroxide catabolic process"/>
    <property type="evidence" value="ECO:0007669"/>
    <property type="project" value="TreeGrafter"/>
</dbReference>
<dbReference type="PIRSF" id="PIRSF000296">
    <property type="entry name" value="SrpA"/>
    <property type="match status" value="1"/>
</dbReference>
<dbReference type="GO" id="GO:0005737">
    <property type="term" value="C:cytoplasm"/>
    <property type="evidence" value="ECO:0007669"/>
    <property type="project" value="TreeGrafter"/>
</dbReference>
<organism evidence="13 14">
    <name type="scientific">Paraburkholderia caribensis MBA4</name>
    <dbReference type="NCBI Taxonomy" id="1323664"/>
    <lineage>
        <taxon>Bacteria</taxon>
        <taxon>Pseudomonadati</taxon>
        <taxon>Pseudomonadota</taxon>
        <taxon>Betaproteobacteria</taxon>
        <taxon>Burkholderiales</taxon>
        <taxon>Burkholderiaceae</taxon>
        <taxon>Paraburkholderia</taxon>
    </lineage>
</organism>
<evidence type="ECO:0000256" key="4">
    <source>
        <dbReference type="ARBA" id="ARBA00022617"/>
    </source>
</evidence>
<evidence type="ECO:0000256" key="1">
    <source>
        <dbReference type="ARBA" id="ARBA00002974"/>
    </source>
</evidence>
<dbReference type="InterPro" id="IPR024168">
    <property type="entry name" value="Catalase_SrpA-type_pred"/>
</dbReference>
<feature type="region of interest" description="Disordered" evidence="11">
    <location>
        <begin position="331"/>
        <end position="350"/>
    </location>
</feature>
<evidence type="ECO:0000256" key="6">
    <source>
        <dbReference type="ARBA" id="ARBA00023002"/>
    </source>
</evidence>
<comment type="similarity">
    <text evidence="2 8">Belongs to the catalase family.</text>
</comment>
<keyword evidence="7 8" id="KW-0408">Iron</keyword>
<sequence length="350" mass="37646">MSRLPSRIVAGGALAVVTLGSIAGAYAYSHGLGGLLGTQPTAKQIVDSFEAVSGKHPGFRRNHAKGVCVTGYFDSNGNAAPLSRAGVFAAGQSQVVGRLSIGGGNPAQADGASNVRSLALRIVTPGGGEWRTAMNSAPIFPVRTSEALLDMLAASRQAHDATTYGDNPGMDAFMKTHPEAARFDQWLRDHPPSSGFDNAAYYSVSAFRLIDRDGHAQDVRWRVEPDDAYTPLAAAQTHDTDFLERGLAERLRQGPVRWHMVITLAQPGDVTNDSTRQWPANRTQIDVGTLVVQREEPQIDGPCRDISFDPLKLPDGIAPSDDPLLKARSAAYAQSHERRVHEEQRYAAGK</sequence>
<gene>
    <name evidence="13" type="ORF">K788_0001252</name>
</gene>
<evidence type="ECO:0000256" key="3">
    <source>
        <dbReference type="ARBA" id="ARBA00022559"/>
    </source>
</evidence>
<dbReference type="GO" id="GO:0020037">
    <property type="term" value="F:heme binding"/>
    <property type="evidence" value="ECO:0007669"/>
    <property type="project" value="InterPro"/>
</dbReference>
<evidence type="ECO:0000256" key="2">
    <source>
        <dbReference type="ARBA" id="ARBA00005329"/>
    </source>
</evidence>
<feature type="domain" description="Catalase core" evidence="12">
    <location>
        <begin position="20"/>
        <end position="350"/>
    </location>
</feature>
<dbReference type="GO" id="GO:0004096">
    <property type="term" value="F:catalase activity"/>
    <property type="evidence" value="ECO:0007669"/>
    <property type="project" value="InterPro"/>
</dbReference>
<keyword evidence="5 8" id="KW-0479">Metal-binding</keyword>
<evidence type="ECO:0000256" key="7">
    <source>
        <dbReference type="ARBA" id="ARBA00023004"/>
    </source>
</evidence>
<dbReference type="EMBL" id="CP012748">
    <property type="protein sequence ID" value="ALL70407.1"/>
    <property type="molecule type" value="Genomic_DNA"/>
</dbReference>
<dbReference type="SUPFAM" id="SSF56634">
    <property type="entry name" value="Heme-dependent catalase-like"/>
    <property type="match status" value="1"/>
</dbReference>
<comment type="function">
    <text evidence="8">Has an organic peroxide-dependent peroxidase activity.</text>
</comment>
<evidence type="ECO:0000256" key="10">
    <source>
        <dbReference type="PIRSR" id="PIRSR000296-2"/>
    </source>
</evidence>
<keyword evidence="4 8" id="KW-0349">Heme</keyword>
<dbReference type="EC" id="1.11.1.-" evidence="8"/>
<protein>
    <recommendedName>
        <fullName evidence="8">Catalase-related peroxidase</fullName>
        <ecNumber evidence="8">1.11.1.-</ecNumber>
    </recommendedName>
</protein>
<comment type="function">
    <text evidence="1">Decomposes hydrogen peroxide into water and oxygen; serves to protect cells from the toxic effects of hydrogen peroxide.</text>
</comment>
<evidence type="ECO:0000259" key="12">
    <source>
        <dbReference type="SMART" id="SM01060"/>
    </source>
</evidence>
<evidence type="ECO:0000256" key="11">
    <source>
        <dbReference type="SAM" id="MobiDB-lite"/>
    </source>
</evidence>
<keyword evidence="3 8" id="KW-0575">Peroxidase</keyword>
<dbReference type="Gene3D" id="1.20.1280.120">
    <property type="match status" value="1"/>
</dbReference>
<dbReference type="PANTHER" id="PTHR11465">
    <property type="entry name" value="CATALASE"/>
    <property type="match status" value="1"/>
</dbReference>
<dbReference type="RefSeq" id="WP_035994261.1">
    <property type="nucleotide sequence ID" value="NZ_CP012748.1"/>
</dbReference>
<dbReference type="PRINTS" id="PR00067">
    <property type="entry name" value="CATALASE"/>
</dbReference>